<keyword evidence="4 5" id="KW-0472">Membrane</keyword>
<keyword evidence="3 5" id="KW-1133">Transmembrane helix</keyword>
<proteinExistence type="predicted"/>
<feature type="transmembrane region" description="Helical" evidence="5">
    <location>
        <begin position="73"/>
        <end position="97"/>
    </location>
</feature>
<dbReference type="EMBL" id="JTDF01005593">
    <property type="protein sequence ID" value="KAF8566110.1"/>
    <property type="molecule type" value="Genomic_DNA"/>
</dbReference>
<evidence type="ECO:0000313" key="7">
    <source>
        <dbReference type="EMBL" id="KAF8566110.1"/>
    </source>
</evidence>
<dbReference type="AlphaFoldDB" id="A0A8T0DEB5"/>
<dbReference type="Pfam" id="PF01490">
    <property type="entry name" value="Aa_trans"/>
    <property type="match status" value="2"/>
</dbReference>
<organism evidence="7 8">
    <name type="scientific">Paragonimus westermani</name>
    <dbReference type="NCBI Taxonomy" id="34504"/>
    <lineage>
        <taxon>Eukaryota</taxon>
        <taxon>Metazoa</taxon>
        <taxon>Spiralia</taxon>
        <taxon>Lophotrochozoa</taxon>
        <taxon>Platyhelminthes</taxon>
        <taxon>Trematoda</taxon>
        <taxon>Digenea</taxon>
        <taxon>Plagiorchiida</taxon>
        <taxon>Troglotremata</taxon>
        <taxon>Troglotrematidae</taxon>
        <taxon>Paragonimus</taxon>
    </lineage>
</organism>
<gene>
    <name evidence="7" type="ORF">P879_07621</name>
</gene>
<dbReference type="InterPro" id="IPR013057">
    <property type="entry name" value="AA_transpt_TM"/>
</dbReference>
<comment type="caution">
    <text evidence="7">The sequence shown here is derived from an EMBL/GenBank/DDBJ whole genome shotgun (WGS) entry which is preliminary data.</text>
</comment>
<feature type="domain" description="Amino acid transporter transmembrane" evidence="6">
    <location>
        <begin position="49"/>
        <end position="106"/>
    </location>
</feature>
<dbReference type="PANTHER" id="PTHR22950">
    <property type="entry name" value="AMINO ACID TRANSPORTER"/>
    <property type="match status" value="1"/>
</dbReference>
<sequence length="409" mass="45274">MNDSNASSVIQLEERAMESDTAASTDLLSSSSAFVETTPHVCEHLSEPETLMSFIKSNLGTGMLSMSIVLRYMGLWIGFFTILVAGFISTYLMNVLVRTTRSVRQRYGLELIEMDYTETVFHVFKHGPASLRSGIDLIAFVVANVATLLATVLIFVFLFSTGLRPVTSLPVYTSVPNLLIGFSIAMCTFEGISLILPIQNKMANPEVYANPTGVLNVGMVVVIGINAALGFYGFLAIGDTVEGSITLNIGERPYWFAPIKPLFVLAIYVSYVLQYYVPATIFARLMEKIPCHRLASDKRRSLHVNLMRISLVLFTYLMVIAVPKLELMISLIGSFASSVLAFIIPSVLEIVHLWSERTRIRHFWLTVVCKHTLFIFLGLVTFLGGTTVTLFKLIQASGPSHVSSWPVVF</sequence>
<name>A0A8T0DEB5_9TREM</name>
<dbReference type="Proteomes" id="UP000699462">
    <property type="component" value="Unassembled WGS sequence"/>
</dbReference>
<feature type="transmembrane region" description="Helical" evidence="5">
    <location>
        <begin position="178"/>
        <end position="196"/>
    </location>
</feature>
<evidence type="ECO:0000313" key="8">
    <source>
        <dbReference type="Proteomes" id="UP000699462"/>
    </source>
</evidence>
<feature type="domain" description="Amino acid transporter transmembrane" evidence="6">
    <location>
        <begin position="141"/>
        <end position="389"/>
    </location>
</feature>
<feature type="transmembrane region" description="Helical" evidence="5">
    <location>
        <begin position="217"/>
        <end position="237"/>
    </location>
</feature>
<evidence type="ECO:0000256" key="3">
    <source>
        <dbReference type="ARBA" id="ARBA00022989"/>
    </source>
</evidence>
<feature type="transmembrane region" description="Helical" evidence="5">
    <location>
        <begin position="328"/>
        <end position="351"/>
    </location>
</feature>
<evidence type="ECO:0000256" key="1">
    <source>
        <dbReference type="ARBA" id="ARBA00004141"/>
    </source>
</evidence>
<feature type="transmembrane region" description="Helical" evidence="5">
    <location>
        <begin position="137"/>
        <end position="158"/>
    </location>
</feature>
<keyword evidence="8" id="KW-1185">Reference proteome</keyword>
<dbReference type="GO" id="GO:0015179">
    <property type="term" value="F:L-amino acid transmembrane transporter activity"/>
    <property type="evidence" value="ECO:0007669"/>
    <property type="project" value="TreeGrafter"/>
</dbReference>
<evidence type="ECO:0000256" key="5">
    <source>
        <dbReference type="SAM" id="Phobius"/>
    </source>
</evidence>
<feature type="transmembrane region" description="Helical" evidence="5">
    <location>
        <begin position="262"/>
        <end position="283"/>
    </location>
</feature>
<comment type="subcellular location">
    <subcellularLocation>
        <location evidence="1">Membrane</location>
        <topology evidence="1">Multi-pass membrane protein</topology>
    </subcellularLocation>
</comment>
<accession>A0A8T0DEB5</accession>
<reference evidence="7 8" key="1">
    <citation type="submission" date="2019-07" db="EMBL/GenBank/DDBJ databases">
        <title>Annotation for the trematode Paragonimus westermani.</title>
        <authorList>
            <person name="Choi Y.-J."/>
        </authorList>
    </citation>
    <scope>NUCLEOTIDE SEQUENCE [LARGE SCALE GENOMIC DNA]</scope>
    <source>
        <strain evidence="7">180907_Pwestermani</strain>
    </source>
</reference>
<dbReference type="OrthoDB" id="1684102at2759"/>
<feature type="transmembrane region" description="Helical" evidence="5">
    <location>
        <begin position="304"/>
        <end position="322"/>
    </location>
</feature>
<evidence type="ECO:0000256" key="4">
    <source>
        <dbReference type="ARBA" id="ARBA00023136"/>
    </source>
</evidence>
<dbReference type="GO" id="GO:0005774">
    <property type="term" value="C:vacuolar membrane"/>
    <property type="evidence" value="ECO:0007669"/>
    <property type="project" value="TreeGrafter"/>
</dbReference>
<evidence type="ECO:0000259" key="6">
    <source>
        <dbReference type="Pfam" id="PF01490"/>
    </source>
</evidence>
<dbReference type="PANTHER" id="PTHR22950:SF349">
    <property type="entry name" value="AMINO ACID TRANSPORTER TRANSMEMBRANE DOMAIN-CONTAINING PROTEIN"/>
    <property type="match status" value="1"/>
</dbReference>
<protein>
    <recommendedName>
        <fullName evidence="6">Amino acid transporter transmembrane domain-containing protein</fullName>
    </recommendedName>
</protein>
<keyword evidence="2 5" id="KW-0812">Transmembrane</keyword>
<evidence type="ECO:0000256" key="2">
    <source>
        <dbReference type="ARBA" id="ARBA00022692"/>
    </source>
</evidence>